<keyword evidence="6" id="KW-1185">Reference proteome</keyword>
<dbReference type="InterPro" id="IPR018062">
    <property type="entry name" value="HTH_AraC-typ_CS"/>
</dbReference>
<evidence type="ECO:0000313" key="6">
    <source>
        <dbReference type="Proteomes" id="UP001196301"/>
    </source>
</evidence>
<dbReference type="PROSITE" id="PS00041">
    <property type="entry name" value="HTH_ARAC_FAMILY_1"/>
    <property type="match status" value="1"/>
</dbReference>
<dbReference type="Pfam" id="PF12833">
    <property type="entry name" value="HTH_18"/>
    <property type="match status" value="1"/>
</dbReference>
<dbReference type="PANTHER" id="PTHR43280">
    <property type="entry name" value="ARAC-FAMILY TRANSCRIPTIONAL REGULATOR"/>
    <property type="match status" value="1"/>
</dbReference>
<accession>A0ABS6E0K6</accession>
<dbReference type="Pfam" id="PF07883">
    <property type="entry name" value="Cupin_2"/>
    <property type="match status" value="1"/>
</dbReference>
<dbReference type="PROSITE" id="PS01124">
    <property type="entry name" value="HTH_ARAC_FAMILY_2"/>
    <property type="match status" value="1"/>
</dbReference>
<reference evidence="5 6" key="1">
    <citation type="submission" date="2021-06" db="EMBL/GenBank/DDBJ databases">
        <authorList>
            <person name="Sun Q."/>
            <person name="Li D."/>
        </authorList>
    </citation>
    <scope>NUCLEOTIDE SEQUENCE [LARGE SCALE GENOMIC DNA]</scope>
    <source>
        <strain evidence="5 6">N19</strain>
    </source>
</reference>
<organism evidence="5 6">
    <name type="scientific">Intestinibacter bartlettii</name>
    <dbReference type="NCBI Taxonomy" id="261299"/>
    <lineage>
        <taxon>Bacteria</taxon>
        <taxon>Bacillati</taxon>
        <taxon>Bacillota</taxon>
        <taxon>Clostridia</taxon>
        <taxon>Peptostreptococcales</taxon>
        <taxon>Peptostreptococcaceae</taxon>
        <taxon>Intestinibacter</taxon>
    </lineage>
</organism>
<evidence type="ECO:0000313" key="5">
    <source>
        <dbReference type="EMBL" id="MBU5337022.1"/>
    </source>
</evidence>
<gene>
    <name evidence="5" type="ORF">KQI20_11275</name>
</gene>
<evidence type="ECO:0000259" key="4">
    <source>
        <dbReference type="PROSITE" id="PS01124"/>
    </source>
</evidence>
<keyword evidence="3" id="KW-0804">Transcription</keyword>
<protein>
    <submittedName>
        <fullName evidence="5">AraC family transcriptional regulator</fullName>
    </submittedName>
</protein>
<keyword evidence="2" id="KW-0238">DNA-binding</keyword>
<dbReference type="InterPro" id="IPR013096">
    <property type="entry name" value="Cupin_2"/>
</dbReference>
<proteinExistence type="predicted"/>
<dbReference type="RefSeq" id="WP_216571159.1">
    <property type="nucleotide sequence ID" value="NZ_JAHLOQ010000035.1"/>
</dbReference>
<feature type="domain" description="HTH araC/xylS-type" evidence="4">
    <location>
        <begin position="200"/>
        <end position="298"/>
    </location>
</feature>
<dbReference type="InterPro" id="IPR018060">
    <property type="entry name" value="HTH_AraC"/>
</dbReference>
<keyword evidence="1" id="KW-0805">Transcription regulation</keyword>
<dbReference type="EMBL" id="JAHLOQ010000035">
    <property type="protein sequence ID" value="MBU5337022.1"/>
    <property type="molecule type" value="Genomic_DNA"/>
</dbReference>
<comment type="caution">
    <text evidence="5">The sequence shown here is derived from an EMBL/GenBank/DDBJ whole genome shotgun (WGS) entry which is preliminary data.</text>
</comment>
<dbReference type="SMART" id="SM00342">
    <property type="entry name" value="HTH_ARAC"/>
    <property type="match status" value="1"/>
</dbReference>
<name>A0ABS6E0K6_9FIRM</name>
<dbReference type="PANTHER" id="PTHR43280:SF28">
    <property type="entry name" value="HTH-TYPE TRANSCRIPTIONAL ACTIVATOR RHAS"/>
    <property type="match status" value="1"/>
</dbReference>
<evidence type="ECO:0000256" key="1">
    <source>
        <dbReference type="ARBA" id="ARBA00023015"/>
    </source>
</evidence>
<dbReference type="CDD" id="cd02208">
    <property type="entry name" value="cupin_RmlC-like"/>
    <property type="match status" value="1"/>
</dbReference>
<sequence>MKQITTEIIVDEDNQQLELFGTPMFPCKAYYSDVNKFVTGDISWHWHEEIEVILVESGSIHLYLDDSDFILNEGDAVFINSNVLHYIKSHKSDKCTLNTLVFNKSLIAGGVQSVFEQNFVNPIVQNKNLNTVIFYKYTTWGKEAKDYIHKAFVEFEESKFGYEMLVREYLSHMWYVMLKNIQDLNLNKKSINNLNSDRIKSMLSFIHKNYNKQITLNDISKSVNLSERECLRCFKSTLGISPIQYILKYRVSIAVKMLSESKDSITVISDTVGFDSPSYFSKIFKRFIGTTPSQYRKKSTF</sequence>
<evidence type="ECO:0000256" key="2">
    <source>
        <dbReference type="ARBA" id="ARBA00023125"/>
    </source>
</evidence>
<dbReference type="Proteomes" id="UP001196301">
    <property type="component" value="Unassembled WGS sequence"/>
</dbReference>
<evidence type="ECO:0000256" key="3">
    <source>
        <dbReference type="ARBA" id="ARBA00023163"/>
    </source>
</evidence>